<accession>A0ABW5CPS3</accession>
<keyword evidence="3 6" id="KW-1133">Transmembrane helix</keyword>
<gene>
    <name evidence="8" type="ORF">ACFSKQ_15340</name>
</gene>
<dbReference type="InterPro" id="IPR010445">
    <property type="entry name" value="LapA_dom"/>
</dbReference>
<reference evidence="9" key="1">
    <citation type="journal article" date="2019" name="Int. J. Syst. Evol. Microbiol.">
        <title>The Global Catalogue of Microorganisms (GCM) 10K type strain sequencing project: providing services to taxonomists for standard genome sequencing and annotation.</title>
        <authorList>
            <consortium name="The Broad Institute Genomics Platform"/>
            <consortium name="The Broad Institute Genome Sequencing Center for Infectious Disease"/>
            <person name="Wu L."/>
            <person name="Ma J."/>
        </authorList>
    </citation>
    <scope>NUCLEOTIDE SEQUENCE [LARGE SCALE GENOMIC DNA]</scope>
    <source>
        <strain evidence="9">ZS-35-S2</strain>
    </source>
</reference>
<dbReference type="EMBL" id="JBHUIJ010000022">
    <property type="protein sequence ID" value="MFD2238827.1"/>
    <property type="molecule type" value="Genomic_DNA"/>
</dbReference>
<keyword evidence="4 6" id="KW-0472">Membrane</keyword>
<keyword evidence="9" id="KW-1185">Reference proteome</keyword>
<dbReference type="Proteomes" id="UP001597371">
    <property type="component" value="Unassembled WGS sequence"/>
</dbReference>
<evidence type="ECO:0000256" key="1">
    <source>
        <dbReference type="ARBA" id="ARBA00022475"/>
    </source>
</evidence>
<evidence type="ECO:0000256" key="4">
    <source>
        <dbReference type="ARBA" id="ARBA00023136"/>
    </source>
</evidence>
<feature type="compositionally biased region" description="Basic and acidic residues" evidence="5">
    <location>
        <begin position="96"/>
        <end position="111"/>
    </location>
</feature>
<evidence type="ECO:0000256" key="5">
    <source>
        <dbReference type="SAM" id="MobiDB-lite"/>
    </source>
</evidence>
<evidence type="ECO:0000313" key="8">
    <source>
        <dbReference type="EMBL" id="MFD2238827.1"/>
    </source>
</evidence>
<feature type="domain" description="Lipopolysaccharide assembly protein A" evidence="7">
    <location>
        <begin position="44"/>
        <end position="92"/>
    </location>
</feature>
<organism evidence="8 9">
    <name type="scientific">Aureimonas populi</name>
    <dbReference type="NCBI Taxonomy" id="1701758"/>
    <lineage>
        <taxon>Bacteria</taxon>
        <taxon>Pseudomonadati</taxon>
        <taxon>Pseudomonadota</taxon>
        <taxon>Alphaproteobacteria</taxon>
        <taxon>Hyphomicrobiales</taxon>
        <taxon>Aurantimonadaceae</taxon>
        <taxon>Aureimonas</taxon>
    </lineage>
</organism>
<evidence type="ECO:0000259" key="7">
    <source>
        <dbReference type="Pfam" id="PF06305"/>
    </source>
</evidence>
<proteinExistence type="predicted"/>
<evidence type="ECO:0000313" key="9">
    <source>
        <dbReference type="Proteomes" id="UP001597371"/>
    </source>
</evidence>
<comment type="caution">
    <text evidence="8">The sequence shown here is derived from an EMBL/GenBank/DDBJ whole genome shotgun (WGS) entry which is preliminary data.</text>
</comment>
<evidence type="ECO:0000256" key="2">
    <source>
        <dbReference type="ARBA" id="ARBA00022692"/>
    </source>
</evidence>
<feature type="compositionally biased region" description="Low complexity" evidence="5">
    <location>
        <begin position="115"/>
        <end position="129"/>
    </location>
</feature>
<name>A0ABW5CPS3_9HYPH</name>
<feature type="transmembrane region" description="Helical" evidence="6">
    <location>
        <begin position="46"/>
        <end position="70"/>
    </location>
</feature>
<protein>
    <submittedName>
        <fullName evidence="8">Lipopolysaccharide assembly protein LapA domain-containing protein</fullName>
    </submittedName>
</protein>
<keyword evidence="2 6" id="KW-0812">Transmembrane</keyword>
<sequence>MISRLLTLIVLVPLAVLLVVFCVLNRTSVTVSMDALGTMPNLAFDAPLFVVMMGALILGVLLGGVGTWFTQSHYRARAARRAREVQKLRHEVDSSNERLRRLREERERERAASTGLAGPQGQGALAPPA</sequence>
<feature type="region of interest" description="Disordered" evidence="5">
    <location>
        <begin position="96"/>
        <end position="129"/>
    </location>
</feature>
<dbReference type="RefSeq" id="WP_209737286.1">
    <property type="nucleotide sequence ID" value="NZ_CP072611.1"/>
</dbReference>
<evidence type="ECO:0000256" key="6">
    <source>
        <dbReference type="SAM" id="Phobius"/>
    </source>
</evidence>
<dbReference type="Pfam" id="PF06305">
    <property type="entry name" value="LapA_dom"/>
    <property type="match status" value="1"/>
</dbReference>
<evidence type="ECO:0000256" key="3">
    <source>
        <dbReference type="ARBA" id="ARBA00022989"/>
    </source>
</evidence>
<keyword evidence="1" id="KW-1003">Cell membrane</keyword>